<name>U4L1C6_PYROM</name>
<comment type="cofactor">
    <cofactor evidence="1">
        <name>pyridoxal 5'-phosphate</name>
        <dbReference type="ChEBI" id="CHEBI:597326"/>
    </cofactor>
</comment>
<dbReference type="PANTHER" id="PTHR42790:SF1">
    <property type="entry name" value="AROMATIC AMINO ACID AMINOTRANSFERASE, HYPOTHETICAL (EUROFUNG)"/>
    <property type="match status" value="1"/>
</dbReference>
<evidence type="ECO:0000256" key="1">
    <source>
        <dbReference type="ARBA" id="ARBA00001933"/>
    </source>
</evidence>
<dbReference type="InterPro" id="IPR015421">
    <property type="entry name" value="PyrdxlP-dep_Trfase_major"/>
</dbReference>
<dbReference type="GO" id="GO:1901605">
    <property type="term" value="P:alpha-amino acid metabolic process"/>
    <property type="evidence" value="ECO:0007669"/>
    <property type="project" value="TreeGrafter"/>
</dbReference>
<evidence type="ECO:0000259" key="6">
    <source>
        <dbReference type="Pfam" id="PF00155"/>
    </source>
</evidence>
<reference evidence="7 8" key="1">
    <citation type="journal article" date="2013" name="PLoS Genet.">
        <title>The genome and development-dependent transcriptomes of Pyronema confluens: a window into fungal evolution.</title>
        <authorList>
            <person name="Traeger S."/>
            <person name="Altegoer F."/>
            <person name="Freitag M."/>
            <person name="Gabaldon T."/>
            <person name="Kempken F."/>
            <person name="Kumar A."/>
            <person name="Marcet-Houben M."/>
            <person name="Poggeler S."/>
            <person name="Stajich J.E."/>
            <person name="Nowrousian M."/>
        </authorList>
    </citation>
    <scope>NUCLEOTIDE SEQUENCE [LARGE SCALE GENOMIC DNA]</scope>
    <source>
        <strain evidence="8">CBS 100304</strain>
        <tissue evidence="7">Vegetative mycelium</tissue>
    </source>
</reference>
<dbReference type="GO" id="GO:0008483">
    <property type="term" value="F:transaminase activity"/>
    <property type="evidence" value="ECO:0007669"/>
    <property type="project" value="UniProtKB-KW"/>
</dbReference>
<dbReference type="InterPro" id="IPR015424">
    <property type="entry name" value="PyrdxlP-dep_Trfase"/>
</dbReference>
<dbReference type="STRING" id="1076935.U4L1C6"/>
<dbReference type="OMA" id="QREGILC"/>
<dbReference type="SUPFAM" id="SSF53383">
    <property type="entry name" value="PLP-dependent transferases"/>
    <property type="match status" value="1"/>
</dbReference>
<evidence type="ECO:0000313" key="8">
    <source>
        <dbReference type="Proteomes" id="UP000018144"/>
    </source>
</evidence>
<evidence type="ECO:0000256" key="5">
    <source>
        <dbReference type="ARBA" id="ARBA00022898"/>
    </source>
</evidence>
<comment type="similarity">
    <text evidence="2">Belongs to the class-I pyridoxal-phosphate-dependent aminotransferase family.</text>
</comment>
<dbReference type="Gene3D" id="3.40.640.10">
    <property type="entry name" value="Type I PLP-dependent aspartate aminotransferase-like (Major domain)"/>
    <property type="match status" value="1"/>
</dbReference>
<dbReference type="OrthoDB" id="691673at2759"/>
<dbReference type="eggNOG" id="KOG0634">
    <property type="taxonomic scope" value="Eukaryota"/>
</dbReference>
<organism evidence="7 8">
    <name type="scientific">Pyronema omphalodes (strain CBS 100304)</name>
    <name type="common">Pyronema confluens</name>
    <dbReference type="NCBI Taxonomy" id="1076935"/>
    <lineage>
        <taxon>Eukaryota</taxon>
        <taxon>Fungi</taxon>
        <taxon>Dikarya</taxon>
        <taxon>Ascomycota</taxon>
        <taxon>Pezizomycotina</taxon>
        <taxon>Pezizomycetes</taxon>
        <taxon>Pezizales</taxon>
        <taxon>Pyronemataceae</taxon>
        <taxon>Pyronema</taxon>
    </lineage>
</organism>
<keyword evidence="8" id="KW-1185">Reference proteome</keyword>
<protein>
    <submittedName>
        <fullName evidence="7">Similar to Aromatic amino acid aminotransferase C56E4.03 acc. no. O14192</fullName>
    </submittedName>
</protein>
<keyword evidence="5" id="KW-0663">Pyridoxal phosphate</keyword>
<evidence type="ECO:0000256" key="2">
    <source>
        <dbReference type="ARBA" id="ARBA00007441"/>
    </source>
</evidence>
<dbReference type="PANTHER" id="PTHR42790">
    <property type="entry name" value="AMINOTRANSFERASE"/>
    <property type="match status" value="1"/>
</dbReference>
<evidence type="ECO:0000313" key="7">
    <source>
        <dbReference type="EMBL" id="CCX05884.1"/>
    </source>
</evidence>
<evidence type="ECO:0000256" key="3">
    <source>
        <dbReference type="ARBA" id="ARBA00022576"/>
    </source>
</evidence>
<accession>U4L1C6</accession>
<feature type="domain" description="Aminotransferase class I/classII large" evidence="6">
    <location>
        <begin position="119"/>
        <end position="408"/>
    </location>
</feature>
<dbReference type="InterPro" id="IPR050859">
    <property type="entry name" value="Class-I_PLP-dep_aminotransf"/>
</dbReference>
<dbReference type="EMBL" id="HF935275">
    <property type="protein sequence ID" value="CCX05884.1"/>
    <property type="molecule type" value="Genomic_DNA"/>
</dbReference>
<dbReference type="AlphaFoldDB" id="U4L1C6"/>
<proteinExistence type="inferred from homology"/>
<dbReference type="Proteomes" id="UP000018144">
    <property type="component" value="Unassembled WGS sequence"/>
</dbReference>
<dbReference type="Pfam" id="PF00155">
    <property type="entry name" value="Aminotran_1_2"/>
    <property type="match status" value="1"/>
</dbReference>
<dbReference type="CDD" id="cd00609">
    <property type="entry name" value="AAT_like"/>
    <property type="match status" value="1"/>
</dbReference>
<dbReference type="InterPro" id="IPR004839">
    <property type="entry name" value="Aminotransferase_I/II_large"/>
</dbReference>
<sequence length="579" mass="64631">MNEKTYPFAPCAPVGKPVDLSHHFNAAVRSRTPNPLKSLYKYFQVPGMSNIAGGMPHASTFPFDHFSAQIAPPDRLINSEFHGIAPHTVRSFFSRTAKPKTDHIKVPKSDADHATDAKIDIETALQYGRGTGLPVLVDFLREFTFEHMLQGELAYDEKQADIILTCGNTDAIAKVIGAIGTRGDTMLVEEFCYTPAVQAVAPYGIKSQAVKMDQFGMVTEGKGGLRDVLENWDPKRGRRPHFMYTVPVGHNPTGATLKDDRRREIYDLCEKFDIIIIEDSPYWHLQFSDASHNLPSKNDAKYPFLAALEKSFLTIDKSGRVIRLDTFSKTIAPGCRLGWITTQKKIVDGVLIAATESSTQQPSGFVQAMVSELLCRSWGMDGWVQWLENLHGVYEERMRLMATTLSAGREVLTITSNASEDFEKVDKTAVYEFKIPDGGMFVWVHVLITEHPAYKEYLARGNTKSEMMEKLWDWVALTQKSLPSPGSIFAGDQDGVSRACEHFRLCFAAIEITEVEDATARWVKGVHRFWLLEAEEIERIGADASTVRKSKRLVGAGGGWGGFHGGKGRLDVQFDHLHI</sequence>
<evidence type="ECO:0000256" key="4">
    <source>
        <dbReference type="ARBA" id="ARBA00022679"/>
    </source>
</evidence>
<keyword evidence="4 7" id="KW-0808">Transferase</keyword>
<keyword evidence="3 7" id="KW-0032">Aminotransferase</keyword>
<gene>
    <name evidence="7" type="ORF">PCON_05471</name>
</gene>
<dbReference type="GO" id="GO:0030170">
    <property type="term" value="F:pyridoxal phosphate binding"/>
    <property type="evidence" value="ECO:0007669"/>
    <property type="project" value="InterPro"/>
</dbReference>